<dbReference type="Proteomes" id="UP000324800">
    <property type="component" value="Unassembled WGS sequence"/>
</dbReference>
<evidence type="ECO:0000313" key="3">
    <source>
        <dbReference type="Proteomes" id="UP000324800"/>
    </source>
</evidence>
<dbReference type="GO" id="GO:0005737">
    <property type="term" value="C:cytoplasm"/>
    <property type="evidence" value="ECO:0007669"/>
    <property type="project" value="TreeGrafter"/>
</dbReference>
<protein>
    <recommendedName>
        <fullName evidence="1">BPL/LPL catalytic domain-containing protein</fullName>
    </recommendedName>
</protein>
<dbReference type="Gene3D" id="3.30.930.10">
    <property type="entry name" value="Bira Bifunctional Protein, Domain 2"/>
    <property type="match status" value="1"/>
</dbReference>
<dbReference type="Pfam" id="PF03099">
    <property type="entry name" value="BPL_LplA_LipB"/>
    <property type="match status" value="1"/>
</dbReference>
<dbReference type="PANTHER" id="PTHR12835">
    <property type="entry name" value="BIOTIN PROTEIN LIGASE"/>
    <property type="match status" value="1"/>
</dbReference>
<proteinExistence type="predicted"/>
<dbReference type="GO" id="GO:0004077">
    <property type="term" value="F:biotin--[biotin carboxyl-carrier protein] ligase activity"/>
    <property type="evidence" value="ECO:0007669"/>
    <property type="project" value="TreeGrafter"/>
</dbReference>
<dbReference type="EMBL" id="SNRW01004181">
    <property type="protein sequence ID" value="KAA6387935.1"/>
    <property type="molecule type" value="Genomic_DNA"/>
</dbReference>
<evidence type="ECO:0000259" key="1">
    <source>
        <dbReference type="Pfam" id="PF03099"/>
    </source>
</evidence>
<accession>A0A5J4VZC9</accession>
<feature type="domain" description="BPL/LPL catalytic" evidence="1">
    <location>
        <begin position="24"/>
        <end position="124"/>
    </location>
</feature>
<comment type="caution">
    <text evidence="2">The sequence shown here is derived from an EMBL/GenBank/DDBJ whole genome shotgun (WGS) entry which is preliminary data.</text>
</comment>
<evidence type="ECO:0000313" key="2">
    <source>
        <dbReference type="EMBL" id="KAA6387935.1"/>
    </source>
</evidence>
<name>A0A5J4VZC9_9EUKA</name>
<dbReference type="PANTHER" id="PTHR12835:SF5">
    <property type="entry name" value="BIOTIN--PROTEIN LIGASE"/>
    <property type="match status" value="1"/>
</dbReference>
<dbReference type="AlphaFoldDB" id="A0A5J4VZC9"/>
<dbReference type="InterPro" id="IPR045864">
    <property type="entry name" value="aa-tRNA-synth_II/BPL/LPL"/>
</dbReference>
<dbReference type="SUPFAM" id="SSF55681">
    <property type="entry name" value="Class II aaRS and biotin synthetases"/>
    <property type="match status" value="1"/>
</dbReference>
<sequence length="233" mass="26477">MSEFQRLYGNGAFKDCFHYFDHGIDSTQDTSSDLIKYGSQKVLVLAEYQTRGRGTNDRTWSSKLGGLYFSLAFRIGTSEFQKDGCLPLQQWLSTLRISASVAACQAIRKFGCDAIIKWPNDTAISIKQVSNKYIQREEVLAQFCQIFENTIDHCFSNSIRNETLNSIMQTYRQLDGTCGQRIIVYPKSMKIKESYEAIAVRITDEGTLIVQKVDDENCEVELNGEEVSIRKLA</sequence>
<gene>
    <name evidence="2" type="ORF">EZS28_016537</name>
</gene>
<organism evidence="2 3">
    <name type="scientific">Streblomastix strix</name>
    <dbReference type="NCBI Taxonomy" id="222440"/>
    <lineage>
        <taxon>Eukaryota</taxon>
        <taxon>Metamonada</taxon>
        <taxon>Preaxostyla</taxon>
        <taxon>Oxymonadida</taxon>
        <taxon>Streblomastigidae</taxon>
        <taxon>Streblomastix</taxon>
    </lineage>
</organism>
<reference evidence="2 3" key="1">
    <citation type="submission" date="2019-03" db="EMBL/GenBank/DDBJ databases">
        <title>Single cell metagenomics reveals metabolic interactions within the superorganism composed of flagellate Streblomastix strix and complex community of Bacteroidetes bacteria on its surface.</title>
        <authorList>
            <person name="Treitli S.C."/>
            <person name="Kolisko M."/>
            <person name="Husnik F."/>
            <person name="Keeling P."/>
            <person name="Hampl V."/>
        </authorList>
    </citation>
    <scope>NUCLEOTIDE SEQUENCE [LARGE SCALE GENOMIC DNA]</scope>
    <source>
        <strain evidence="2">ST1C</strain>
    </source>
</reference>
<dbReference type="InterPro" id="IPR004143">
    <property type="entry name" value="BPL_LPL_catalytic"/>
</dbReference>
<dbReference type="OrthoDB" id="10250105at2759"/>